<dbReference type="EMBL" id="JAHWGI010001161">
    <property type="protein sequence ID" value="KAK3924048.1"/>
    <property type="molecule type" value="Genomic_DNA"/>
</dbReference>
<keyword evidence="2" id="KW-1185">Reference proteome</keyword>
<dbReference type="Proteomes" id="UP001219518">
    <property type="component" value="Unassembled WGS sequence"/>
</dbReference>
<reference evidence="1" key="2">
    <citation type="journal article" date="2023" name="BMC Genomics">
        <title>Pest status, molecular evolution, and epigenetic factors derived from the genome assembly of Frankliniella fusca, a thysanopteran phytovirus vector.</title>
        <authorList>
            <person name="Catto M.A."/>
            <person name="Labadie P.E."/>
            <person name="Jacobson A.L."/>
            <person name="Kennedy G.G."/>
            <person name="Srinivasan R."/>
            <person name="Hunt B.G."/>
        </authorList>
    </citation>
    <scope>NUCLEOTIDE SEQUENCE</scope>
    <source>
        <strain evidence="1">PL_HMW_Pooled</strain>
    </source>
</reference>
<accession>A0AAE1LLF5</accession>
<reference evidence="1" key="1">
    <citation type="submission" date="2021-07" db="EMBL/GenBank/DDBJ databases">
        <authorList>
            <person name="Catto M.A."/>
            <person name="Jacobson A."/>
            <person name="Kennedy G."/>
            <person name="Labadie P."/>
            <person name="Hunt B.G."/>
            <person name="Srinivasan R."/>
        </authorList>
    </citation>
    <scope>NUCLEOTIDE SEQUENCE</scope>
    <source>
        <strain evidence="1">PL_HMW_Pooled</strain>
        <tissue evidence="1">Head</tissue>
    </source>
</reference>
<protein>
    <submittedName>
        <fullName evidence="1">DNA polymerase</fullName>
    </submittedName>
</protein>
<evidence type="ECO:0000313" key="2">
    <source>
        <dbReference type="Proteomes" id="UP001219518"/>
    </source>
</evidence>
<name>A0AAE1LLF5_9NEOP</name>
<dbReference type="AlphaFoldDB" id="A0AAE1LLF5"/>
<gene>
    <name evidence="1" type="ORF">KUF71_002378</name>
</gene>
<evidence type="ECO:0000313" key="1">
    <source>
        <dbReference type="EMBL" id="KAK3924048.1"/>
    </source>
</evidence>
<comment type="caution">
    <text evidence="1">The sequence shown here is derived from an EMBL/GenBank/DDBJ whole genome shotgun (WGS) entry which is preliminary data.</text>
</comment>
<sequence length="74" mass="8166">MYGAQGVTSHVDPAREHLVATDEKPLLQISPTCGVLVQHARRAAYQAGQIWGVTPDRLEKSPISSWLGLERDAW</sequence>
<proteinExistence type="predicted"/>
<organism evidence="1 2">
    <name type="scientific">Frankliniella fusca</name>
    <dbReference type="NCBI Taxonomy" id="407009"/>
    <lineage>
        <taxon>Eukaryota</taxon>
        <taxon>Metazoa</taxon>
        <taxon>Ecdysozoa</taxon>
        <taxon>Arthropoda</taxon>
        <taxon>Hexapoda</taxon>
        <taxon>Insecta</taxon>
        <taxon>Pterygota</taxon>
        <taxon>Neoptera</taxon>
        <taxon>Paraneoptera</taxon>
        <taxon>Thysanoptera</taxon>
        <taxon>Terebrantia</taxon>
        <taxon>Thripoidea</taxon>
        <taxon>Thripidae</taxon>
        <taxon>Frankliniella</taxon>
    </lineage>
</organism>